<evidence type="ECO:0000313" key="2">
    <source>
        <dbReference type="Proteomes" id="UP001064632"/>
    </source>
</evidence>
<keyword evidence="2" id="KW-1185">Reference proteome</keyword>
<dbReference type="Proteomes" id="UP001064632">
    <property type="component" value="Chromosome"/>
</dbReference>
<proteinExistence type="predicted"/>
<sequence length="156" mass="17519">MDPYLPPLCERSKLAWRLVSFFSLPGEAQRVLCGSTGSYFCRESAYRNPGANYLFGCVVVAGQYVHALSGVFHDADGAIGAFMAKLKALPPREDAGVWSYAALEAAAEWEEVRIEARYLLRELGLPCNPPRRPFVIEELIEVEGYRPFCKDWGRRV</sequence>
<evidence type="ECO:0000313" key="1">
    <source>
        <dbReference type="EMBL" id="UXI70353.1"/>
    </source>
</evidence>
<organism evidence="1 2">
    <name type="scientific">Tahibacter amnicola</name>
    <dbReference type="NCBI Taxonomy" id="2976241"/>
    <lineage>
        <taxon>Bacteria</taxon>
        <taxon>Pseudomonadati</taxon>
        <taxon>Pseudomonadota</taxon>
        <taxon>Gammaproteobacteria</taxon>
        <taxon>Lysobacterales</taxon>
        <taxon>Rhodanobacteraceae</taxon>
        <taxon>Tahibacter</taxon>
    </lineage>
</organism>
<dbReference type="RefSeq" id="WP_261697303.1">
    <property type="nucleotide sequence ID" value="NZ_CP104694.1"/>
</dbReference>
<gene>
    <name evidence="1" type="ORF">N4264_12180</name>
</gene>
<name>A0ABY6BK09_9GAMM</name>
<dbReference type="EMBL" id="CP104694">
    <property type="protein sequence ID" value="UXI70353.1"/>
    <property type="molecule type" value="Genomic_DNA"/>
</dbReference>
<reference evidence="1" key="1">
    <citation type="submission" date="2022-09" db="EMBL/GenBank/DDBJ databases">
        <title>Tahibacter sp. nov., isolated from a fresh water.</title>
        <authorList>
            <person name="Baek J.H."/>
            <person name="Lee J.K."/>
            <person name="Kim J.M."/>
            <person name="Jeon C.O."/>
        </authorList>
    </citation>
    <scope>NUCLEOTIDE SEQUENCE</scope>
    <source>
        <strain evidence="1">W38</strain>
    </source>
</reference>
<accession>A0ABY6BK09</accession>
<protein>
    <submittedName>
        <fullName evidence="1">Uncharacterized protein</fullName>
    </submittedName>
</protein>